<feature type="active site" description="Charge relay system" evidence="5">
    <location>
        <position position="136"/>
    </location>
</feature>
<reference evidence="8 9" key="1">
    <citation type="submission" date="2023-10" db="EMBL/GenBank/DDBJ databases">
        <authorList>
            <person name="Wang X.X."/>
        </authorList>
    </citation>
    <scope>NUCLEOTIDE SEQUENCE [LARGE SCALE GENOMIC DNA]</scope>
    <source>
        <strain evidence="8 9">NBRC 12816</strain>
    </source>
</reference>
<organism evidence="8 9">
    <name type="scientific">Streptomyces roseolus</name>
    <dbReference type="NCBI Taxonomy" id="67358"/>
    <lineage>
        <taxon>Bacteria</taxon>
        <taxon>Bacillati</taxon>
        <taxon>Actinomycetota</taxon>
        <taxon>Actinomycetes</taxon>
        <taxon>Kitasatosporales</taxon>
        <taxon>Streptomycetaceae</taxon>
        <taxon>Streptomyces</taxon>
    </lineage>
</organism>
<dbReference type="EMBL" id="JAWJZF010000492">
    <property type="protein sequence ID" value="MDX2296300.1"/>
    <property type="molecule type" value="Genomic_DNA"/>
</dbReference>
<proteinExistence type="inferred from homology"/>
<dbReference type="PROSITE" id="PS00136">
    <property type="entry name" value="SUBTILASE_ASP"/>
    <property type="match status" value="1"/>
</dbReference>
<feature type="domain" description="Peptidase S8/S53" evidence="7">
    <location>
        <begin position="428"/>
        <end position="561"/>
    </location>
</feature>
<evidence type="ECO:0000256" key="4">
    <source>
        <dbReference type="ARBA" id="ARBA00022825"/>
    </source>
</evidence>
<dbReference type="Proteomes" id="UP001278571">
    <property type="component" value="Unassembled WGS sequence"/>
</dbReference>
<keyword evidence="2 5" id="KW-0645">Protease</keyword>
<dbReference type="PRINTS" id="PR00723">
    <property type="entry name" value="SUBTILISIN"/>
</dbReference>
<dbReference type="PANTHER" id="PTHR43806:SF11">
    <property type="entry name" value="CEREVISIN-RELATED"/>
    <property type="match status" value="1"/>
</dbReference>
<dbReference type="PANTHER" id="PTHR43806">
    <property type="entry name" value="PEPTIDASE S8"/>
    <property type="match status" value="1"/>
</dbReference>
<evidence type="ECO:0000256" key="6">
    <source>
        <dbReference type="RuleBase" id="RU003355"/>
    </source>
</evidence>
<keyword evidence="4 5" id="KW-0720">Serine protease</keyword>
<evidence type="ECO:0000259" key="7">
    <source>
        <dbReference type="Pfam" id="PF00082"/>
    </source>
</evidence>
<evidence type="ECO:0000256" key="5">
    <source>
        <dbReference type="PROSITE-ProRule" id="PRU01240"/>
    </source>
</evidence>
<evidence type="ECO:0000313" key="9">
    <source>
        <dbReference type="Proteomes" id="UP001278571"/>
    </source>
</evidence>
<dbReference type="PROSITE" id="PS00138">
    <property type="entry name" value="SUBTILASE_SER"/>
    <property type="match status" value="1"/>
</dbReference>
<dbReference type="InterPro" id="IPR022398">
    <property type="entry name" value="Peptidase_S8_His-AS"/>
</dbReference>
<evidence type="ECO:0000256" key="3">
    <source>
        <dbReference type="ARBA" id="ARBA00022801"/>
    </source>
</evidence>
<evidence type="ECO:0000256" key="2">
    <source>
        <dbReference type="ARBA" id="ARBA00022670"/>
    </source>
</evidence>
<dbReference type="InterPro" id="IPR000209">
    <property type="entry name" value="Peptidase_S8/S53_dom"/>
</dbReference>
<evidence type="ECO:0000256" key="1">
    <source>
        <dbReference type="ARBA" id="ARBA00011073"/>
    </source>
</evidence>
<dbReference type="Gene3D" id="3.40.50.200">
    <property type="entry name" value="Peptidase S8/S53 domain"/>
    <property type="match status" value="2"/>
</dbReference>
<dbReference type="PROSITE" id="PS51892">
    <property type="entry name" value="SUBTILASE"/>
    <property type="match status" value="1"/>
</dbReference>
<gene>
    <name evidence="8" type="ORF">R2363_29480</name>
</gene>
<evidence type="ECO:0000313" key="8">
    <source>
        <dbReference type="EMBL" id="MDX2296300.1"/>
    </source>
</evidence>
<keyword evidence="9" id="KW-1185">Reference proteome</keyword>
<keyword evidence="3 5" id="KW-0378">Hydrolase</keyword>
<dbReference type="InterPro" id="IPR023827">
    <property type="entry name" value="Peptidase_S8_Asp-AS"/>
</dbReference>
<dbReference type="PROSITE" id="PS00137">
    <property type="entry name" value="SUBTILASE_HIS"/>
    <property type="match status" value="1"/>
</dbReference>
<dbReference type="Pfam" id="PF00082">
    <property type="entry name" value="Peptidase_S8"/>
    <property type="match status" value="2"/>
</dbReference>
<comment type="similarity">
    <text evidence="1 5 6">Belongs to the peptidase S8 family.</text>
</comment>
<name>A0ABU4KEU1_9ACTN</name>
<dbReference type="RefSeq" id="WP_319012474.1">
    <property type="nucleotide sequence ID" value="NZ_JAWJZF010000492.1"/>
</dbReference>
<sequence>MTVEKLAPPLAAAYERYVQEGRRRAPLRRPAGMMGLVSVEQRAKPVRVVVSVECDPDAPPVGVGDTEINDGGRSIRTGIVPLDALEELAAQPGVRRIAPAAQLRPCLDVALPKAGVPEFRTRLGRSGAGVLVGVVDTGVFFGHPAFGGRVERIWDQTLVGGSGVPEGRYGAEFTGLAAGADVLSRDEDGHGTHVAGIAAGSDGVAPGARIVAVKTDFQDAHIIDGVQYVFRLAEQLGMPAVVNLSLGGHSDPHDGTDVMSLAIEEESGPGRIVCCAAGNEGEDDIHARLTLTEGATRSVPCHPGRVDGLPDLFWLNGWYAGGDRLDVAVTSPSGDSTGFQAVLTAGSPVRAYDLADGVVQIVTPGPDPANGDHNFFVAVEPTASAPVGASRRWRLVLRGADVSGQGCRADVWILGRAEADPQPQFSGPAVQDALKIGSPGAATSAITVAASTTRTRWRDIDGAERTATWLVDDDIAGFSSEGPRRDGVPKPDVTAPGAMIVSALSRDAVGVRRAFMLGGGLLALQGTSMACPFVAGLVALLLEGDPSADPDKIRSFLTAAAAIPGGAPGSFDPKWGHGFVDASLL</sequence>
<dbReference type="InterPro" id="IPR023828">
    <property type="entry name" value="Peptidase_S8_Ser-AS"/>
</dbReference>
<dbReference type="SUPFAM" id="SSF52743">
    <property type="entry name" value="Subtilisin-like"/>
    <property type="match status" value="1"/>
</dbReference>
<accession>A0ABU4KEU1</accession>
<feature type="domain" description="Peptidase S8/S53" evidence="7">
    <location>
        <begin position="127"/>
        <end position="285"/>
    </location>
</feature>
<feature type="active site" description="Charge relay system" evidence="5">
    <location>
        <position position="190"/>
    </location>
</feature>
<comment type="caution">
    <text evidence="8">The sequence shown here is derived from an EMBL/GenBank/DDBJ whole genome shotgun (WGS) entry which is preliminary data.</text>
</comment>
<dbReference type="InterPro" id="IPR015500">
    <property type="entry name" value="Peptidase_S8_subtilisin-rel"/>
</dbReference>
<feature type="active site" description="Charge relay system" evidence="5">
    <location>
        <position position="528"/>
    </location>
</feature>
<dbReference type="InterPro" id="IPR036852">
    <property type="entry name" value="Peptidase_S8/S53_dom_sf"/>
</dbReference>
<dbReference type="InterPro" id="IPR050131">
    <property type="entry name" value="Peptidase_S8_subtilisin-like"/>
</dbReference>
<protein>
    <submittedName>
        <fullName evidence="8">S8 family serine peptidase</fullName>
    </submittedName>
</protein>